<sequence>MEQRSTATRVPLKAAQVASSPICRLATCATSYLSNTRWSTHLPRRLLDSLVLLGSSLANLTLLCNDKH</sequence>
<protein>
    <submittedName>
        <fullName evidence="1">Uncharacterized protein</fullName>
    </submittedName>
</protein>
<dbReference type="EMBL" id="JARAKH010000012">
    <property type="protein sequence ID" value="KAK8398061.1"/>
    <property type="molecule type" value="Genomic_DNA"/>
</dbReference>
<proteinExistence type="predicted"/>
<evidence type="ECO:0000313" key="2">
    <source>
        <dbReference type="Proteomes" id="UP001487740"/>
    </source>
</evidence>
<comment type="caution">
    <text evidence="1">The sequence shown here is derived from an EMBL/GenBank/DDBJ whole genome shotgun (WGS) entry which is preliminary data.</text>
</comment>
<organism evidence="1 2">
    <name type="scientific">Scylla paramamosain</name>
    <name type="common">Mud crab</name>
    <dbReference type="NCBI Taxonomy" id="85552"/>
    <lineage>
        <taxon>Eukaryota</taxon>
        <taxon>Metazoa</taxon>
        <taxon>Ecdysozoa</taxon>
        <taxon>Arthropoda</taxon>
        <taxon>Crustacea</taxon>
        <taxon>Multicrustacea</taxon>
        <taxon>Malacostraca</taxon>
        <taxon>Eumalacostraca</taxon>
        <taxon>Eucarida</taxon>
        <taxon>Decapoda</taxon>
        <taxon>Pleocyemata</taxon>
        <taxon>Brachyura</taxon>
        <taxon>Eubrachyura</taxon>
        <taxon>Portunoidea</taxon>
        <taxon>Portunidae</taxon>
        <taxon>Portuninae</taxon>
        <taxon>Scylla</taxon>
    </lineage>
</organism>
<accession>A0AAW0UGI7</accession>
<evidence type="ECO:0000313" key="1">
    <source>
        <dbReference type="EMBL" id="KAK8398061.1"/>
    </source>
</evidence>
<name>A0AAW0UGI7_SCYPA</name>
<dbReference type="AlphaFoldDB" id="A0AAW0UGI7"/>
<dbReference type="Proteomes" id="UP001487740">
    <property type="component" value="Unassembled WGS sequence"/>
</dbReference>
<keyword evidence="2" id="KW-1185">Reference proteome</keyword>
<reference evidence="1 2" key="1">
    <citation type="submission" date="2023-03" db="EMBL/GenBank/DDBJ databases">
        <title>High-quality genome of Scylla paramamosain provides insights in environmental adaptation.</title>
        <authorList>
            <person name="Zhang L."/>
        </authorList>
    </citation>
    <scope>NUCLEOTIDE SEQUENCE [LARGE SCALE GENOMIC DNA]</scope>
    <source>
        <strain evidence="1">LZ_2023a</strain>
        <tissue evidence="1">Muscle</tissue>
    </source>
</reference>
<gene>
    <name evidence="1" type="ORF">O3P69_003757</name>
</gene>